<dbReference type="AlphaFoldDB" id="A0A5A7SL42"/>
<comment type="caution">
    <text evidence="1">The sequence shown here is derived from an EMBL/GenBank/DDBJ whole genome shotgun (WGS) entry which is preliminary data.</text>
</comment>
<dbReference type="Proteomes" id="UP000321393">
    <property type="component" value="Unassembled WGS sequence"/>
</dbReference>
<name>A0A5A7SL42_CUCMM</name>
<gene>
    <name evidence="1" type="ORF">E6C27_scaffold1220G00100</name>
</gene>
<dbReference type="EMBL" id="SSTE01023138">
    <property type="protein sequence ID" value="KAA0025383.1"/>
    <property type="molecule type" value="Genomic_DNA"/>
</dbReference>
<reference evidence="1 2" key="1">
    <citation type="submission" date="2019-08" db="EMBL/GenBank/DDBJ databases">
        <title>Draft genome sequences of two oriental melons (Cucumis melo L. var makuwa).</title>
        <authorList>
            <person name="Kwon S.-Y."/>
        </authorList>
    </citation>
    <scope>NUCLEOTIDE SEQUENCE [LARGE SCALE GENOMIC DNA]</scope>
    <source>
        <strain evidence="2">cv. SW 3</strain>
        <tissue evidence="1">Leaf</tissue>
    </source>
</reference>
<proteinExistence type="predicted"/>
<evidence type="ECO:0000313" key="1">
    <source>
        <dbReference type="EMBL" id="KAA0025383.1"/>
    </source>
</evidence>
<protein>
    <submittedName>
        <fullName evidence="1">Uncharacterized protein</fullName>
    </submittedName>
</protein>
<organism evidence="1 2">
    <name type="scientific">Cucumis melo var. makuwa</name>
    <name type="common">Oriental melon</name>
    <dbReference type="NCBI Taxonomy" id="1194695"/>
    <lineage>
        <taxon>Eukaryota</taxon>
        <taxon>Viridiplantae</taxon>
        <taxon>Streptophyta</taxon>
        <taxon>Embryophyta</taxon>
        <taxon>Tracheophyta</taxon>
        <taxon>Spermatophyta</taxon>
        <taxon>Magnoliopsida</taxon>
        <taxon>eudicotyledons</taxon>
        <taxon>Gunneridae</taxon>
        <taxon>Pentapetalae</taxon>
        <taxon>rosids</taxon>
        <taxon>fabids</taxon>
        <taxon>Cucurbitales</taxon>
        <taxon>Cucurbitaceae</taxon>
        <taxon>Benincaseae</taxon>
        <taxon>Cucumis</taxon>
    </lineage>
</organism>
<sequence>MFPPSNNHCWSAPPSQVIRSRCFHPRQRHYRKSSIPSVCCTRFVSHRKLFHQSRMSLHSQLSPSVIACAIVRAPSSRVDDHRKPEPLAALCVNWKSSHPQREPHPSRFCLLVEPPSLLAEPPSCFSLAKPFLSHQS</sequence>
<evidence type="ECO:0000313" key="2">
    <source>
        <dbReference type="Proteomes" id="UP000321393"/>
    </source>
</evidence>
<accession>A0A5A7SL42</accession>